<reference evidence="4 5" key="1">
    <citation type="submission" date="2016-07" db="EMBL/GenBank/DDBJ databases">
        <title>Pervasive Adenine N6-methylation of Active Genes in Fungi.</title>
        <authorList>
            <consortium name="DOE Joint Genome Institute"/>
            <person name="Mondo S.J."/>
            <person name="Dannebaum R.O."/>
            <person name="Kuo R.C."/>
            <person name="Labutti K."/>
            <person name="Haridas S."/>
            <person name="Kuo A."/>
            <person name="Salamov A."/>
            <person name="Ahrendt S.R."/>
            <person name="Lipzen A."/>
            <person name="Sullivan W."/>
            <person name="Andreopoulos W.B."/>
            <person name="Clum A."/>
            <person name="Lindquist E."/>
            <person name="Daum C."/>
            <person name="Ramamoorthy G.K."/>
            <person name="Gryganskyi A."/>
            <person name="Culley D."/>
            <person name="Magnuson J.K."/>
            <person name="James T.Y."/>
            <person name="O'Malley M.A."/>
            <person name="Stajich J.E."/>
            <person name="Spatafora J.W."/>
            <person name="Visel A."/>
            <person name="Grigoriev I.V."/>
        </authorList>
    </citation>
    <scope>NUCLEOTIDE SEQUENCE [LARGE SCALE GENOMIC DNA]</scope>
    <source>
        <strain evidence="4 5">62-1032</strain>
    </source>
</reference>
<evidence type="ECO:0000256" key="3">
    <source>
        <dbReference type="SAM" id="Phobius"/>
    </source>
</evidence>
<evidence type="ECO:0000256" key="1">
    <source>
        <dbReference type="SAM" id="Coils"/>
    </source>
</evidence>
<evidence type="ECO:0000313" key="5">
    <source>
        <dbReference type="Proteomes" id="UP000193467"/>
    </source>
</evidence>
<evidence type="ECO:0000256" key="2">
    <source>
        <dbReference type="SAM" id="MobiDB-lite"/>
    </source>
</evidence>
<keyword evidence="3" id="KW-0812">Transmembrane</keyword>
<dbReference type="InParanoid" id="A0A1Y2FL23"/>
<dbReference type="EMBL" id="MCGR01000017">
    <property type="protein sequence ID" value="ORY84629.1"/>
    <property type="molecule type" value="Genomic_DNA"/>
</dbReference>
<gene>
    <name evidence="4" type="ORF">BCR35DRAFT_324724</name>
</gene>
<dbReference type="Proteomes" id="UP000193467">
    <property type="component" value="Unassembled WGS sequence"/>
</dbReference>
<feature type="transmembrane region" description="Helical" evidence="3">
    <location>
        <begin position="169"/>
        <end position="190"/>
    </location>
</feature>
<keyword evidence="5" id="KW-1185">Reference proteome</keyword>
<evidence type="ECO:0008006" key="6">
    <source>
        <dbReference type="Google" id="ProtNLM"/>
    </source>
</evidence>
<feature type="region of interest" description="Disordered" evidence="2">
    <location>
        <begin position="1"/>
        <end position="47"/>
    </location>
</feature>
<evidence type="ECO:0000313" key="4">
    <source>
        <dbReference type="EMBL" id="ORY84629.1"/>
    </source>
</evidence>
<proteinExistence type="predicted"/>
<dbReference type="STRING" id="106004.A0A1Y2FL23"/>
<name>A0A1Y2FL23_9BASI</name>
<accession>A0A1Y2FL23</accession>
<keyword evidence="3" id="KW-0472">Membrane</keyword>
<keyword evidence="3" id="KW-1133">Transmembrane helix</keyword>
<feature type="transmembrane region" description="Helical" evidence="3">
    <location>
        <begin position="202"/>
        <end position="225"/>
    </location>
</feature>
<organism evidence="4 5">
    <name type="scientific">Leucosporidium creatinivorum</name>
    <dbReference type="NCBI Taxonomy" id="106004"/>
    <lineage>
        <taxon>Eukaryota</taxon>
        <taxon>Fungi</taxon>
        <taxon>Dikarya</taxon>
        <taxon>Basidiomycota</taxon>
        <taxon>Pucciniomycotina</taxon>
        <taxon>Microbotryomycetes</taxon>
        <taxon>Leucosporidiales</taxon>
        <taxon>Leucosporidium</taxon>
    </lineage>
</organism>
<keyword evidence="1" id="KW-0175">Coiled coil</keyword>
<feature type="compositionally biased region" description="Basic and acidic residues" evidence="2">
    <location>
        <begin position="26"/>
        <end position="41"/>
    </location>
</feature>
<comment type="caution">
    <text evidence="4">The sequence shown here is derived from an EMBL/GenBank/DDBJ whole genome shotgun (WGS) entry which is preliminary data.</text>
</comment>
<dbReference type="OrthoDB" id="2553651at2759"/>
<sequence length="235" mass="25299">MSYAAVASHGTNGDHGAVPDPSFLEGAHHPQVDAALGREDAAPEGNVNLVDPAEAERMRAAIDKAEHAPDGTAHQVQFVPPPPAEKVDKVKEEASDLKNKATKEGKKVAAEGKELVEEAEEKGKEYLAKAEKKGAEWKEEATEEAEKLKKRALRADKDARAFYHRYPGAVTGAVGLVNVAVLAAVGAVAYSHWDQPRWDRRAVTAATVGLLGFFGAQSALGYWEVEQDKKEQGKK</sequence>
<dbReference type="AlphaFoldDB" id="A0A1Y2FL23"/>
<feature type="coiled-coil region" evidence="1">
    <location>
        <begin position="87"/>
        <end position="158"/>
    </location>
</feature>
<protein>
    <recommendedName>
        <fullName evidence="6">Mitochondrial outer membrane protein OM14 C-terminal domain-containing protein</fullName>
    </recommendedName>
</protein>